<dbReference type="Pfam" id="PF00383">
    <property type="entry name" value="dCMP_cyt_deam_1"/>
    <property type="match status" value="1"/>
</dbReference>
<keyword evidence="8 14" id="KW-0862">Zinc</keyword>
<feature type="binding site" evidence="14">
    <location>
        <position position="94"/>
    </location>
    <ligand>
        <name>Zn(2+)</name>
        <dbReference type="ChEBI" id="CHEBI:29105"/>
        <note>catalytic</note>
    </ligand>
</feature>
<evidence type="ECO:0000256" key="7">
    <source>
        <dbReference type="ARBA" id="ARBA00022801"/>
    </source>
</evidence>
<evidence type="ECO:0000256" key="2">
    <source>
        <dbReference type="ARBA" id="ARBA00003949"/>
    </source>
</evidence>
<comment type="catalytic activity">
    <reaction evidence="10 15">
        <text>2'-deoxycytidine + H2O + H(+) = 2'-deoxyuridine + NH4(+)</text>
        <dbReference type="Rhea" id="RHEA:13433"/>
        <dbReference type="ChEBI" id="CHEBI:15377"/>
        <dbReference type="ChEBI" id="CHEBI:15378"/>
        <dbReference type="ChEBI" id="CHEBI:15698"/>
        <dbReference type="ChEBI" id="CHEBI:16450"/>
        <dbReference type="ChEBI" id="CHEBI:28938"/>
        <dbReference type="EC" id="3.5.4.5"/>
    </reaction>
</comment>
<comment type="similarity">
    <text evidence="3 15">Belongs to the cytidine and deoxycytidylate deaminase family.</text>
</comment>
<accession>B8ICG3</accession>
<dbReference type="CDD" id="cd01283">
    <property type="entry name" value="cytidine_deaminase"/>
    <property type="match status" value="1"/>
</dbReference>
<dbReference type="Proteomes" id="UP000008207">
    <property type="component" value="Chromosome"/>
</dbReference>
<keyword evidence="18" id="KW-1185">Reference proteome</keyword>
<name>B8ICG3_METNO</name>
<dbReference type="InterPro" id="IPR002125">
    <property type="entry name" value="CMP_dCMP_dom"/>
</dbReference>
<reference evidence="17 18" key="1">
    <citation type="submission" date="2009-01" db="EMBL/GenBank/DDBJ databases">
        <title>Complete sequence of chromosome of Methylobacterium nodulans ORS 2060.</title>
        <authorList>
            <consortium name="US DOE Joint Genome Institute"/>
            <person name="Lucas S."/>
            <person name="Copeland A."/>
            <person name="Lapidus A."/>
            <person name="Glavina del Rio T."/>
            <person name="Dalin E."/>
            <person name="Tice H."/>
            <person name="Bruce D."/>
            <person name="Goodwin L."/>
            <person name="Pitluck S."/>
            <person name="Sims D."/>
            <person name="Brettin T."/>
            <person name="Detter J.C."/>
            <person name="Han C."/>
            <person name="Larimer F."/>
            <person name="Land M."/>
            <person name="Hauser L."/>
            <person name="Kyrpides N."/>
            <person name="Ivanova N."/>
            <person name="Marx C.J."/>
            <person name="Richardson P."/>
        </authorList>
    </citation>
    <scope>NUCLEOTIDE SEQUENCE [LARGE SCALE GENOMIC DNA]</scope>
    <source>
        <strain evidence="18">LMG 21967 / CNCM I-2342 / ORS 2060</strain>
    </source>
</reference>
<dbReference type="InterPro" id="IPR050202">
    <property type="entry name" value="Cyt/Deoxycyt_deaminase"/>
</dbReference>
<feature type="binding site" evidence="13">
    <location>
        <begin position="50"/>
        <end position="56"/>
    </location>
    <ligand>
        <name>substrate</name>
    </ligand>
</feature>
<dbReference type="GO" id="GO:0042802">
    <property type="term" value="F:identical protein binding"/>
    <property type="evidence" value="ECO:0007669"/>
    <property type="project" value="UniProtKB-ARBA"/>
</dbReference>
<evidence type="ECO:0000256" key="15">
    <source>
        <dbReference type="RuleBase" id="RU364006"/>
    </source>
</evidence>
<evidence type="ECO:0000313" key="18">
    <source>
        <dbReference type="Proteomes" id="UP000008207"/>
    </source>
</evidence>
<evidence type="ECO:0000256" key="14">
    <source>
        <dbReference type="PIRSR" id="PIRSR606262-3"/>
    </source>
</evidence>
<feature type="binding site" evidence="14">
    <location>
        <position position="97"/>
    </location>
    <ligand>
        <name>Zn(2+)</name>
        <dbReference type="ChEBI" id="CHEBI:29105"/>
        <note>catalytic</note>
    </ligand>
</feature>
<comment type="function">
    <text evidence="2 15">This enzyme scavenges exogenous and endogenous cytidine and 2'-deoxycytidine for UMP synthesis.</text>
</comment>
<evidence type="ECO:0000256" key="6">
    <source>
        <dbReference type="ARBA" id="ARBA00022723"/>
    </source>
</evidence>
<dbReference type="FunFam" id="3.40.140.10:FF:000008">
    <property type="entry name" value="Cytidine deaminase"/>
    <property type="match status" value="1"/>
</dbReference>
<feature type="domain" description="CMP/dCMP-type deaminase" evidence="16">
    <location>
        <begin position="9"/>
        <end position="136"/>
    </location>
</feature>
<dbReference type="InterPro" id="IPR006262">
    <property type="entry name" value="Cyt_deam_tetra"/>
</dbReference>
<dbReference type="GO" id="GO:0055086">
    <property type="term" value="P:nucleobase-containing small molecule metabolic process"/>
    <property type="evidence" value="ECO:0007669"/>
    <property type="project" value="UniProtKB-ARBA"/>
</dbReference>
<dbReference type="EC" id="3.5.4.5" evidence="4 15"/>
<dbReference type="GO" id="GO:0004126">
    <property type="term" value="F:cytidine deaminase activity"/>
    <property type="evidence" value="ECO:0007669"/>
    <property type="project" value="UniProtKB-UniRule"/>
</dbReference>
<organism evidence="17 18">
    <name type="scientific">Methylobacterium nodulans (strain LMG 21967 / CNCM I-2342 / ORS 2060)</name>
    <dbReference type="NCBI Taxonomy" id="460265"/>
    <lineage>
        <taxon>Bacteria</taxon>
        <taxon>Pseudomonadati</taxon>
        <taxon>Pseudomonadota</taxon>
        <taxon>Alphaproteobacteria</taxon>
        <taxon>Hyphomicrobiales</taxon>
        <taxon>Methylobacteriaceae</taxon>
        <taxon>Methylobacterium</taxon>
    </lineage>
</organism>
<dbReference type="GO" id="GO:0005829">
    <property type="term" value="C:cytosol"/>
    <property type="evidence" value="ECO:0007669"/>
    <property type="project" value="TreeGrafter"/>
</dbReference>
<dbReference type="EMBL" id="CP001349">
    <property type="protein sequence ID" value="ACL55551.1"/>
    <property type="molecule type" value="Genomic_DNA"/>
</dbReference>
<evidence type="ECO:0000256" key="13">
    <source>
        <dbReference type="PIRSR" id="PIRSR606262-2"/>
    </source>
</evidence>
<dbReference type="NCBIfam" id="NF004064">
    <property type="entry name" value="PRK05578.1"/>
    <property type="match status" value="1"/>
</dbReference>
<comment type="catalytic activity">
    <reaction evidence="11 15">
        <text>cytidine + H2O + H(+) = uridine + NH4(+)</text>
        <dbReference type="Rhea" id="RHEA:16069"/>
        <dbReference type="ChEBI" id="CHEBI:15377"/>
        <dbReference type="ChEBI" id="CHEBI:15378"/>
        <dbReference type="ChEBI" id="CHEBI:16704"/>
        <dbReference type="ChEBI" id="CHEBI:17562"/>
        <dbReference type="ChEBI" id="CHEBI:28938"/>
        <dbReference type="EC" id="3.5.4.5"/>
    </reaction>
</comment>
<dbReference type="NCBIfam" id="TIGR01354">
    <property type="entry name" value="cyt_deam_tetra"/>
    <property type="match status" value="1"/>
</dbReference>
<dbReference type="SUPFAM" id="SSF53927">
    <property type="entry name" value="Cytidine deaminase-like"/>
    <property type="match status" value="1"/>
</dbReference>
<evidence type="ECO:0000256" key="1">
    <source>
        <dbReference type="ARBA" id="ARBA00001947"/>
    </source>
</evidence>
<evidence type="ECO:0000256" key="3">
    <source>
        <dbReference type="ARBA" id="ARBA00006576"/>
    </source>
</evidence>
<dbReference type="HOGENOM" id="CLU_097262_0_1_5"/>
<evidence type="ECO:0000256" key="5">
    <source>
        <dbReference type="ARBA" id="ARBA00018266"/>
    </source>
</evidence>
<dbReference type="PANTHER" id="PTHR11644:SF2">
    <property type="entry name" value="CYTIDINE DEAMINASE"/>
    <property type="match status" value="1"/>
</dbReference>
<keyword evidence="7 15" id="KW-0378">Hydrolase</keyword>
<dbReference type="PROSITE" id="PS51747">
    <property type="entry name" value="CYT_DCMP_DEAMINASES_2"/>
    <property type="match status" value="1"/>
</dbReference>
<sequence>MPTVPDRMSPIDALFSAALAVQARAHAPYSGFRVGAAVLDETGAVHAGCNVENAAYPVGTCAEAGAIAAMVAGGGRRIAAILVLGDGEALVTPCGACRQRIREFAAPDAPVHVAGPEGLRRSFTLDALLPVSFGPDNLGVGA</sequence>
<evidence type="ECO:0000256" key="10">
    <source>
        <dbReference type="ARBA" id="ARBA00049252"/>
    </source>
</evidence>
<comment type="cofactor">
    <cofactor evidence="1 14 15">
        <name>Zn(2+)</name>
        <dbReference type="ChEBI" id="CHEBI:29105"/>
    </cofactor>
</comment>
<feature type="binding site" evidence="14">
    <location>
        <position position="61"/>
    </location>
    <ligand>
        <name>Zn(2+)</name>
        <dbReference type="ChEBI" id="CHEBI:29105"/>
        <note>catalytic</note>
    </ligand>
</feature>
<evidence type="ECO:0000256" key="11">
    <source>
        <dbReference type="ARBA" id="ARBA00049558"/>
    </source>
</evidence>
<dbReference type="InterPro" id="IPR016192">
    <property type="entry name" value="APOBEC/CMP_deaminase_Zn-bd"/>
</dbReference>
<protein>
    <recommendedName>
        <fullName evidence="5 15">Cytidine deaminase</fullName>
        <ecNumber evidence="4 15">3.5.4.5</ecNumber>
    </recommendedName>
    <alternativeName>
        <fullName evidence="9 15">Cytidine aminohydrolase</fullName>
    </alternativeName>
</protein>
<proteinExistence type="inferred from homology"/>
<dbReference type="AlphaFoldDB" id="B8ICG3"/>
<evidence type="ECO:0000256" key="4">
    <source>
        <dbReference type="ARBA" id="ARBA00012783"/>
    </source>
</evidence>
<feature type="active site" description="Proton donor" evidence="12">
    <location>
        <position position="63"/>
    </location>
</feature>
<dbReference type="InterPro" id="IPR016193">
    <property type="entry name" value="Cytidine_deaminase-like"/>
</dbReference>
<dbReference type="PANTHER" id="PTHR11644">
    <property type="entry name" value="CYTIDINE DEAMINASE"/>
    <property type="match status" value="1"/>
</dbReference>
<dbReference type="PROSITE" id="PS00903">
    <property type="entry name" value="CYT_DCMP_DEAMINASES_1"/>
    <property type="match status" value="1"/>
</dbReference>
<evidence type="ECO:0000259" key="16">
    <source>
        <dbReference type="PROSITE" id="PS51747"/>
    </source>
</evidence>
<dbReference type="Gene3D" id="3.40.140.10">
    <property type="entry name" value="Cytidine Deaminase, domain 2"/>
    <property type="match status" value="1"/>
</dbReference>
<dbReference type="GO" id="GO:0072527">
    <property type="term" value="P:pyrimidine-containing compound metabolic process"/>
    <property type="evidence" value="ECO:0007669"/>
    <property type="project" value="UniProtKB-ARBA"/>
</dbReference>
<evidence type="ECO:0000313" key="17">
    <source>
        <dbReference type="EMBL" id="ACL55551.1"/>
    </source>
</evidence>
<evidence type="ECO:0000256" key="12">
    <source>
        <dbReference type="PIRSR" id="PIRSR606262-1"/>
    </source>
</evidence>
<dbReference type="GO" id="GO:0008270">
    <property type="term" value="F:zinc ion binding"/>
    <property type="evidence" value="ECO:0007669"/>
    <property type="project" value="UniProtKB-UniRule"/>
</dbReference>
<dbReference type="eggNOG" id="COG0295">
    <property type="taxonomic scope" value="Bacteria"/>
</dbReference>
<dbReference type="STRING" id="460265.Mnod_0510"/>
<keyword evidence="6 14" id="KW-0479">Metal-binding</keyword>
<evidence type="ECO:0000256" key="8">
    <source>
        <dbReference type="ARBA" id="ARBA00022833"/>
    </source>
</evidence>
<evidence type="ECO:0000256" key="9">
    <source>
        <dbReference type="ARBA" id="ARBA00032005"/>
    </source>
</evidence>
<dbReference type="KEGG" id="mno:Mnod_0510"/>
<gene>
    <name evidence="17" type="ordered locus">Mnod_0510</name>
</gene>